<name>A0A329BEV2_9BURK</name>
<feature type="domain" description="Peptide methionine sulphoxide reductase MsrA" evidence="5">
    <location>
        <begin position="65"/>
        <end position="217"/>
    </location>
</feature>
<dbReference type="InterPro" id="IPR002569">
    <property type="entry name" value="Met_Sox_Rdtase_MsrA_dom"/>
</dbReference>
<dbReference type="InterPro" id="IPR036509">
    <property type="entry name" value="Met_Sox_Rdtase_MsrA_sf"/>
</dbReference>
<comment type="similarity">
    <text evidence="4">Belongs to the MsrA Met sulfoxide reductase family.</text>
</comment>
<comment type="caution">
    <text evidence="6">The sequence shown here is derived from an EMBL/GenBank/DDBJ whole genome shotgun (WGS) entry which is preliminary data.</text>
</comment>
<evidence type="ECO:0000313" key="7">
    <source>
        <dbReference type="Proteomes" id="UP000248918"/>
    </source>
</evidence>
<comment type="catalytic activity">
    <reaction evidence="3 4">
        <text>[thioredoxin]-disulfide + L-methionine + H2O = L-methionine (S)-S-oxide + [thioredoxin]-dithiol</text>
        <dbReference type="Rhea" id="RHEA:19993"/>
        <dbReference type="Rhea" id="RHEA-COMP:10698"/>
        <dbReference type="Rhea" id="RHEA-COMP:10700"/>
        <dbReference type="ChEBI" id="CHEBI:15377"/>
        <dbReference type="ChEBI" id="CHEBI:29950"/>
        <dbReference type="ChEBI" id="CHEBI:50058"/>
        <dbReference type="ChEBI" id="CHEBI:57844"/>
        <dbReference type="ChEBI" id="CHEBI:58772"/>
        <dbReference type="EC" id="1.8.4.11"/>
    </reaction>
</comment>
<gene>
    <name evidence="4" type="primary">msrA</name>
    <name evidence="6" type="ORF">BX591_12951</name>
</gene>
<dbReference type="Proteomes" id="UP000248918">
    <property type="component" value="Unassembled WGS sequence"/>
</dbReference>
<evidence type="ECO:0000259" key="5">
    <source>
        <dbReference type="Pfam" id="PF01625"/>
    </source>
</evidence>
<dbReference type="OrthoDB" id="4174719at2"/>
<dbReference type="NCBIfam" id="TIGR00401">
    <property type="entry name" value="msrA"/>
    <property type="match status" value="1"/>
</dbReference>
<feature type="active site" evidence="4">
    <location>
        <position position="72"/>
    </location>
</feature>
<dbReference type="SUPFAM" id="SSF55068">
    <property type="entry name" value="Peptide methionine sulfoxide reductase"/>
    <property type="match status" value="1"/>
</dbReference>
<dbReference type="EMBL" id="QLTK01000029">
    <property type="protein sequence ID" value="RAS21363.1"/>
    <property type="molecule type" value="Genomic_DNA"/>
</dbReference>
<protein>
    <recommendedName>
        <fullName evidence="4">Peptide methionine sulfoxide reductase MsrA</fullName>
        <shortName evidence="4">Protein-methionine-S-oxide reductase</shortName>
        <ecNumber evidence="4">1.8.4.11</ecNumber>
    </recommendedName>
    <alternativeName>
        <fullName evidence="4">Peptide-methionine (S)-S-oxide reductase</fullName>
        <shortName evidence="4">Peptide Met(O) reductase</shortName>
    </alternativeName>
</protein>
<dbReference type="PANTHER" id="PTHR43774:SF1">
    <property type="entry name" value="PEPTIDE METHIONINE SULFOXIDE REDUCTASE MSRA 2"/>
    <property type="match status" value="1"/>
</dbReference>
<evidence type="ECO:0000256" key="1">
    <source>
        <dbReference type="ARBA" id="ARBA00023002"/>
    </source>
</evidence>
<dbReference type="EC" id="1.8.4.11" evidence="4"/>
<comment type="function">
    <text evidence="4">Has an important function as a repair enzyme for proteins that have been inactivated by oxidation. Catalyzes the reversible oxidation-reduction of methionine sulfoxide in proteins to methionine.</text>
</comment>
<sequence length="248" mass="27129">MNFETRMTRGKATRSRLSAISLAVGFGALALLLAQRMAFSSETAVVIAPPALDEPVSAATAHEETAVFAGGCFWGVQGVFQHVRGVTRAVSGYSGGQRDTAQYETVSGGETGHAESVQVTFDPSKVTYGQLLQVYFSVIQDPTQLNRQGPDSGTQYRSAVFPLNDTQRRVAQSYIAQLDKAHVYPAPIVTRTEAFKGFYPAEFYHQNYLTLHPNSAYIALNDMPKVANLKRLFPNLYRDKAVLVEAAQ</sequence>
<dbReference type="STRING" id="1169143.GCA_000383275_02872"/>
<evidence type="ECO:0000256" key="2">
    <source>
        <dbReference type="ARBA" id="ARBA00047806"/>
    </source>
</evidence>
<accession>A0A329BEV2</accession>
<comment type="catalytic activity">
    <reaction evidence="2 4">
        <text>L-methionyl-[protein] + [thioredoxin]-disulfide + H2O = L-methionyl-(S)-S-oxide-[protein] + [thioredoxin]-dithiol</text>
        <dbReference type="Rhea" id="RHEA:14217"/>
        <dbReference type="Rhea" id="RHEA-COMP:10698"/>
        <dbReference type="Rhea" id="RHEA-COMP:10700"/>
        <dbReference type="Rhea" id="RHEA-COMP:12313"/>
        <dbReference type="Rhea" id="RHEA-COMP:12315"/>
        <dbReference type="ChEBI" id="CHEBI:15377"/>
        <dbReference type="ChEBI" id="CHEBI:16044"/>
        <dbReference type="ChEBI" id="CHEBI:29950"/>
        <dbReference type="ChEBI" id="CHEBI:44120"/>
        <dbReference type="ChEBI" id="CHEBI:50058"/>
        <dbReference type="EC" id="1.8.4.11"/>
    </reaction>
</comment>
<keyword evidence="1 4" id="KW-0560">Oxidoreductase</keyword>
<dbReference type="Pfam" id="PF01625">
    <property type="entry name" value="PMSR"/>
    <property type="match status" value="1"/>
</dbReference>
<reference evidence="6 7" key="1">
    <citation type="submission" date="2018-06" db="EMBL/GenBank/DDBJ databases">
        <title>Genomic Encyclopedia of Type Strains, Phase III (KMG-III): the genomes of soil and plant-associated and newly described type strains.</title>
        <authorList>
            <person name="Whitman W."/>
        </authorList>
    </citation>
    <scope>NUCLEOTIDE SEQUENCE [LARGE SCALE GENOMIC DNA]</scope>
    <source>
        <strain evidence="6 7">LMG 23644</strain>
    </source>
</reference>
<dbReference type="Gene3D" id="3.30.1060.10">
    <property type="entry name" value="Peptide methionine sulphoxide reductase MsrA"/>
    <property type="match status" value="1"/>
</dbReference>
<evidence type="ECO:0000313" key="6">
    <source>
        <dbReference type="EMBL" id="RAS21363.1"/>
    </source>
</evidence>
<evidence type="ECO:0000256" key="4">
    <source>
        <dbReference type="HAMAP-Rule" id="MF_01401"/>
    </source>
</evidence>
<dbReference type="HAMAP" id="MF_01401">
    <property type="entry name" value="MsrA"/>
    <property type="match status" value="1"/>
</dbReference>
<organism evidence="6 7">
    <name type="scientific">Paraburkholderia bryophila</name>
    <dbReference type="NCBI Taxonomy" id="420952"/>
    <lineage>
        <taxon>Bacteria</taxon>
        <taxon>Pseudomonadati</taxon>
        <taxon>Pseudomonadota</taxon>
        <taxon>Betaproteobacteria</taxon>
        <taxon>Burkholderiales</taxon>
        <taxon>Burkholderiaceae</taxon>
        <taxon>Paraburkholderia</taxon>
    </lineage>
</organism>
<dbReference type="GO" id="GO:0033744">
    <property type="term" value="F:L-methionine:thioredoxin-disulfide S-oxidoreductase activity"/>
    <property type="evidence" value="ECO:0007669"/>
    <property type="project" value="RHEA"/>
</dbReference>
<dbReference type="PANTHER" id="PTHR43774">
    <property type="entry name" value="PEPTIDE METHIONINE SULFOXIDE REDUCTASE"/>
    <property type="match status" value="1"/>
</dbReference>
<dbReference type="AlphaFoldDB" id="A0A329BEV2"/>
<dbReference type="GO" id="GO:0008113">
    <property type="term" value="F:peptide-methionine (S)-S-oxide reductase activity"/>
    <property type="evidence" value="ECO:0007669"/>
    <property type="project" value="UniProtKB-UniRule"/>
</dbReference>
<proteinExistence type="inferred from homology"/>
<evidence type="ECO:0000256" key="3">
    <source>
        <dbReference type="ARBA" id="ARBA00048782"/>
    </source>
</evidence>